<evidence type="ECO:0008006" key="3">
    <source>
        <dbReference type="Google" id="ProtNLM"/>
    </source>
</evidence>
<dbReference type="InterPro" id="IPR027417">
    <property type="entry name" value="P-loop_NTPase"/>
</dbReference>
<evidence type="ECO:0000313" key="2">
    <source>
        <dbReference type="Proteomes" id="UP000241436"/>
    </source>
</evidence>
<reference evidence="2" key="2">
    <citation type="journal article" date="2018" name="Environ. Microbiol.">
        <title>Bloom of a denitrifying methanotroph, 'Candidatus Methylomirabilis limnetica', in a deep stratified lake.</title>
        <authorList>
            <person name="Graf J.S."/>
            <person name="Mayr M.J."/>
            <person name="Marchant H.K."/>
            <person name="Tienken D."/>
            <person name="Hach P.F."/>
            <person name="Brand A."/>
            <person name="Schubert C.J."/>
            <person name="Kuypers M.M."/>
            <person name="Milucka J."/>
        </authorList>
    </citation>
    <scope>NUCLEOTIDE SEQUENCE [LARGE SCALE GENOMIC DNA]</scope>
    <source>
        <strain evidence="2">Zug</strain>
    </source>
</reference>
<dbReference type="EMBL" id="NVQC01000007">
    <property type="protein sequence ID" value="PTL37190.1"/>
    <property type="molecule type" value="Genomic_DNA"/>
</dbReference>
<sequence>MSGLLTQHFNIHGIGVRVDTDIPLLATAIGELLHRFAYPPVTDSQPLRFIYGRSGKALDPLSNGSSDGGGPLLFSTSWENAFDLAGRLGVNWDVYGRDGCLLLDYHRRGRLRLDVSAGVLEGSLTEPLDLHPALLPSIFFFFPLAQLLARRGLHIIHAAALERNGCGVLIPGLSGSGKSTSCVALMRGGYRCLSDDKPFLRGTENGLELLAFPEMIDVTDQTIAFFPELRERTAAIAVGYRKKRFCAEMLYPGSTVDAATPRVILFPQISKESTSRVEPLSKIRALQALLPHSLLCFDREVSVRHFELLSRLVETTACYRLHFGRDVMDLPRLIDPLLG</sequence>
<gene>
    <name evidence="1" type="ORF">CLG94_00470</name>
</gene>
<evidence type="ECO:0000313" key="1">
    <source>
        <dbReference type="EMBL" id="PTL37190.1"/>
    </source>
</evidence>
<dbReference type="Proteomes" id="UP000241436">
    <property type="component" value="Unassembled WGS sequence"/>
</dbReference>
<reference evidence="1 2" key="1">
    <citation type="submission" date="2017-09" db="EMBL/GenBank/DDBJ databases">
        <title>Bloom of a denitrifying methanotroph, Candidatus Methylomirabilis limnetica, in a deep stratified lake.</title>
        <authorList>
            <person name="Graf J.S."/>
            <person name="Marchant H.K."/>
            <person name="Tienken D."/>
            <person name="Hach P.F."/>
            <person name="Brand A."/>
            <person name="Schubert C.J."/>
            <person name="Kuypers M.M."/>
            <person name="Milucka J."/>
        </authorList>
    </citation>
    <scope>NUCLEOTIDE SEQUENCE [LARGE SCALE GENOMIC DNA]</scope>
    <source>
        <strain evidence="1 2">Zug</strain>
    </source>
</reference>
<organism evidence="1 2">
    <name type="scientific">Candidatus Methylomirabilis limnetica</name>
    <dbReference type="NCBI Taxonomy" id="2033718"/>
    <lineage>
        <taxon>Bacteria</taxon>
        <taxon>Candidatus Methylomirabilota</taxon>
        <taxon>Candidatus Methylomirabilia</taxon>
        <taxon>Candidatus Methylomirabilales</taxon>
        <taxon>Candidatus Methylomirabilaceae</taxon>
        <taxon>Candidatus Methylomirabilis</taxon>
    </lineage>
</organism>
<keyword evidence="2" id="KW-1185">Reference proteome</keyword>
<dbReference type="Gene3D" id="3.40.50.300">
    <property type="entry name" value="P-loop containing nucleotide triphosphate hydrolases"/>
    <property type="match status" value="1"/>
</dbReference>
<accession>A0A2T4U1E9</accession>
<protein>
    <recommendedName>
        <fullName evidence="3">Serine kinase</fullName>
    </recommendedName>
</protein>
<dbReference type="AlphaFoldDB" id="A0A2T4U1E9"/>
<comment type="caution">
    <text evidence="1">The sequence shown here is derived from an EMBL/GenBank/DDBJ whole genome shotgun (WGS) entry which is preliminary data.</text>
</comment>
<name>A0A2T4U1E9_9BACT</name>
<proteinExistence type="predicted"/>
<dbReference type="SUPFAM" id="SSF53795">
    <property type="entry name" value="PEP carboxykinase-like"/>
    <property type="match status" value="1"/>
</dbReference>